<dbReference type="EMBL" id="KV425925">
    <property type="protein sequence ID" value="KZV97830.1"/>
    <property type="molecule type" value="Genomic_DNA"/>
</dbReference>
<dbReference type="InParanoid" id="A0A165LH14"/>
<accession>A0A165LH14</accession>
<organism evidence="1 2">
    <name type="scientific">Exidia glandulosa HHB12029</name>
    <dbReference type="NCBI Taxonomy" id="1314781"/>
    <lineage>
        <taxon>Eukaryota</taxon>
        <taxon>Fungi</taxon>
        <taxon>Dikarya</taxon>
        <taxon>Basidiomycota</taxon>
        <taxon>Agaricomycotina</taxon>
        <taxon>Agaricomycetes</taxon>
        <taxon>Auriculariales</taxon>
        <taxon>Exidiaceae</taxon>
        <taxon>Exidia</taxon>
    </lineage>
</organism>
<proteinExistence type="predicted"/>
<dbReference type="Proteomes" id="UP000077266">
    <property type="component" value="Unassembled WGS sequence"/>
</dbReference>
<protein>
    <submittedName>
        <fullName evidence="1">Uncharacterized protein</fullName>
    </submittedName>
</protein>
<evidence type="ECO:0000313" key="1">
    <source>
        <dbReference type="EMBL" id="KZV97830.1"/>
    </source>
</evidence>
<reference evidence="1 2" key="1">
    <citation type="journal article" date="2016" name="Mol. Biol. Evol.">
        <title>Comparative Genomics of Early-Diverging Mushroom-Forming Fungi Provides Insights into the Origins of Lignocellulose Decay Capabilities.</title>
        <authorList>
            <person name="Nagy L.G."/>
            <person name="Riley R."/>
            <person name="Tritt A."/>
            <person name="Adam C."/>
            <person name="Daum C."/>
            <person name="Floudas D."/>
            <person name="Sun H."/>
            <person name="Yadav J.S."/>
            <person name="Pangilinan J."/>
            <person name="Larsson K.H."/>
            <person name="Matsuura K."/>
            <person name="Barry K."/>
            <person name="Labutti K."/>
            <person name="Kuo R."/>
            <person name="Ohm R.A."/>
            <person name="Bhattacharya S.S."/>
            <person name="Shirouzu T."/>
            <person name="Yoshinaga Y."/>
            <person name="Martin F.M."/>
            <person name="Grigoriev I.V."/>
            <person name="Hibbett D.S."/>
        </authorList>
    </citation>
    <scope>NUCLEOTIDE SEQUENCE [LARGE SCALE GENOMIC DNA]</scope>
    <source>
        <strain evidence="1 2">HHB12029</strain>
    </source>
</reference>
<evidence type="ECO:0000313" key="2">
    <source>
        <dbReference type="Proteomes" id="UP000077266"/>
    </source>
</evidence>
<gene>
    <name evidence="1" type="ORF">EXIGLDRAFT_342242</name>
</gene>
<sequence length="151" mass="17095">MALDSAMPFCIPRCAISLTSARQSRSQVHLGVSTLHVSVSCALMMLSRLSLTSHCSQRLPSRVDCCRRCRCRRIPYGFDMYIPLCPTSTYRCYMNTLCLFNMPNFPDPQAILMRKKKAWEQTRANVVYELPLVRAGSLARIAQDALGWAQT</sequence>
<dbReference type="AlphaFoldDB" id="A0A165LH14"/>
<name>A0A165LH14_EXIGL</name>
<keyword evidence="2" id="KW-1185">Reference proteome</keyword>